<evidence type="ECO:0000313" key="2">
    <source>
        <dbReference type="Proteomes" id="UP000182692"/>
    </source>
</evidence>
<protein>
    <submittedName>
        <fullName evidence="1">Uncharacterized protein</fullName>
    </submittedName>
</protein>
<accession>A0A1I5TCN8</accession>
<reference evidence="1 2" key="1">
    <citation type="submission" date="2016-10" db="EMBL/GenBank/DDBJ databases">
        <authorList>
            <person name="de Groot N.N."/>
        </authorList>
    </citation>
    <scope>NUCLEOTIDE SEQUENCE [LARGE SCALE GENOMIC DNA]</scope>
    <source>
        <strain evidence="1 2">DSM 15893</strain>
    </source>
</reference>
<dbReference type="STRING" id="1121869.SAMN03084138_03161"/>
<evidence type="ECO:0000313" key="1">
    <source>
        <dbReference type="EMBL" id="SFP80457.1"/>
    </source>
</evidence>
<organism evidence="1 2">
    <name type="scientific">Enterovibrio norvegicus DSM 15893</name>
    <dbReference type="NCBI Taxonomy" id="1121869"/>
    <lineage>
        <taxon>Bacteria</taxon>
        <taxon>Pseudomonadati</taxon>
        <taxon>Pseudomonadota</taxon>
        <taxon>Gammaproteobacteria</taxon>
        <taxon>Vibrionales</taxon>
        <taxon>Vibrionaceae</taxon>
        <taxon>Enterovibrio</taxon>
    </lineage>
</organism>
<sequence>MKFGVLIVHIQINIKPTNNPCCRAPRCRDVYPSTDADPVHSGVYVSLLR</sequence>
<dbReference type="AlphaFoldDB" id="A0A1I5TCN8"/>
<dbReference type="Proteomes" id="UP000182692">
    <property type="component" value="Unassembled WGS sequence"/>
</dbReference>
<name>A0A1I5TCN8_9GAMM</name>
<proteinExistence type="predicted"/>
<dbReference type="EMBL" id="FOWR01000025">
    <property type="protein sequence ID" value="SFP80457.1"/>
    <property type="molecule type" value="Genomic_DNA"/>
</dbReference>
<gene>
    <name evidence="1" type="ORF">SAMN03084138_03161</name>
</gene>